<keyword evidence="2" id="KW-1185">Reference proteome</keyword>
<comment type="caution">
    <text evidence="1">The sequence shown here is derived from an EMBL/GenBank/DDBJ whole genome shotgun (WGS) entry which is preliminary data.</text>
</comment>
<evidence type="ECO:0000313" key="1">
    <source>
        <dbReference type="EMBL" id="KAJ9110103.1"/>
    </source>
</evidence>
<accession>A0ACC2WFB8</accession>
<reference evidence="1" key="1">
    <citation type="submission" date="2023-04" db="EMBL/GenBank/DDBJ databases">
        <title>Draft Genome sequencing of Naganishia species isolated from polar environments using Oxford Nanopore Technology.</title>
        <authorList>
            <person name="Leo P."/>
            <person name="Venkateswaran K."/>
        </authorList>
    </citation>
    <scope>NUCLEOTIDE SEQUENCE</scope>
    <source>
        <strain evidence="1">MNA-CCFEE 5261</strain>
    </source>
</reference>
<evidence type="ECO:0000313" key="2">
    <source>
        <dbReference type="Proteomes" id="UP001241377"/>
    </source>
</evidence>
<organism evidence="1 2">
    <name type="scientific">Naganishia cerealis</name>
    <dbReference type="NCBI Taxonomy" id="610337"/>
    <lineage>
        <taxon>Eukaryota</taxon>
        <taxon>Fungi</taxon>
        <taxon>Dikarya</taxon>
        <taxon>Basidiomycota</taxon>
        <taxon>Agaricomycotina</taxon>
        <taxon>Tremellomycetes</taxon>
        <taxon>Filobasidiales</taxon>
        <taxon>Filobasidiaceae</taxon>
        <taxon>Naganishia</taxon>
    </lineage>
</organism>
<dbReference type="Proteomes" id="UP001241377">
    <property type="component" value="Unassembled WGS sequence"/>
</dbReference>
<proteinExistence type="predicted"/>
<dbReference type="EMBL" id="JASBWR010000014">
    <property type="protein sequence ID" value="KAJ9110103.1"/>
    <property type="molecule type" value="Genomic_DNA"/>
</dbReference>
<sequence length="212" mass="22783">MKSLADRRRLYIFLRILAGSTAAIIVWGIINLRGLISLCAADDPGCHLHDIVPVQLEHGWLGGGTSDVKAFESGFAIPDNDDDDDDDDDGGEIVVRKAASQNTFSGSVSSVVSQARDHGETTFLAHAPGFSVIQNAYWRNDTWYFVTSKPWSQPEVSLVVTNGPDHGQTTKTDDSVVQVLSLAEANAKGLALEKVHVVPGTSVSLVHAESML</sequence>
<protein>
    <submittedName>
        <fullName evidence="1">Uncharacterized protein</fullName>
    </submittedName>
</protein>
<name>A0ACC2WFB8_9TREE</name>
<gene>
    <name evidence="1" type="ORF">QFC19_001774</name>
</gene>